<sequence length="244" mass="28431">MPGGKRPKSDIIQEETADMQLEFDSDDESVTETERDDSLDMEQLCRKYLPVIRKVSTKLDKVCSAVKKHEATIGQLTEQVDKLKTEVKELKEQNQKLYYFTNHKNLIMSGIKEDSNTTDVTDHNSVMEIFREKLNFKPTIDKIERIGAKKGNPERPRLLKIKFLLTRERDNIWRNKKQIGYPYYISEDLSPGQRTTRNKLISEAKKAKELNKEVEIIWNKSQIKINGALYQVDSDRLIAVLNKQ</sequence>
<name>A0ABP1S7F5_9HEXA</name>
<feature type="coiled-coil region" evidence="1">
    <location>
        <begin position="66"/>
        <end position="93"/>
    </location>
</feature>
<evidence type="ECO:0000256" key="1">
    <source>
        <dbReference type="SAM" id="Coils"/>
    </source>
</evidence>
<dbReference type="Proteomes" id="UP001642540">
    <property type="component" value="Unassembled WGS sequence"/>
</dbReference>
<keyword evidence="1" id="KW-0175">Coiled coil</keyword>
<accession>A0ABP1S7F5</accession>
<dbReference type="EMBL" id="CAXLJM020000164">
    <property type="protein sequence ID" value="CAL8146075.1"/>
    <property type="molecule type" value="Genomic_DNA"/>
</dbReference>
<protein>
    <submittedName>
        <fullName evidence="3">Uncharacterized protein</fullName>
    </submittedName>
</protein>
<evidence type="ECO:0000256" key="2">
    <source>
        <dbReference type="SAM" id="MobiDB-lite"/>
    </source>
</evidence>
<dbReference type="Gene3D" id="3.30.70.1820">
    <property type="entry name" value="L1 transposable element, RRM domain"/>
    <property type="match status" value="1"/>
</dbReference>
<reference evidence="3 4" key="1">
    <citation type="submission" date="2024-08" db="EMBL/GenBank/DDBJ databases">
        <authorList>
            <person name="Cucini C."/>
            <person name="Frati F."/>
        </authorList>
    </citation>
    <scope>NUCLEOTIDE SEQUENCE [LARGE SCALE GENOMIC DNA]</scope>
</reference>
<gene>
    <name evidence="3" type="ORF">ODALV1_LOCUS30695</name>
</gene>
<keyword evidence="4" id="KW-1185">Reference proteome</keyword>
<feature type="compositionally biased region" description="Acidic residues" evidence="2">
    <location>
        <begin position="12"/>
        <end position="31"/>
    </location>
</feature>
<feature type="region of interest" description="Disordered" evidence="2">
    <location>
        <begin position="1"/>
        <end position="37"/>
    </location>
</feature>
<organism evidence="3 4">
    <name type="scientific">Orchesella dallaii</name>
    <dbReference type="NCBI Taxonomy" id="48710"/>
    <lineage>
        <taxon>Eukaryota</taxon>
        <taxon>Metazoa</taxon>
        <taxon>Ecdysozoa</taxon>
        <taxon>Arthropoda</taxon>
        <taxon>Hexapoda</taxon>
        <taxon>Collembola</taxon>
        <taxon>Entomobryomorpha</taxon>
        <taxon>Entomobryoidea</taxon>
        <taxon>Orchesellidae</taxon>
        <taxon>Orchesellinae</taxon>
        <taxon>Orchesella</taxon>
    </lineage>
</organism>
<proteinExistence type="predicted"/>
<comment type="caution">
    <text evidence="3">The sequence shown here is derived from an EMBL/GenBank/DDBJ whole genome shotgun (WGS) entry which is preliminary data.</text>
</comment>
<evidence type="ECO:0000313" key="3">
    <source>
        <dbReference type="EMBL" id="CAL8146075.1"/>
    </source>
</evidence>
<evidence type="ECO:0000313" key="4">
    <source>
        <dbReference type="Proteomes" id="UP001642540"/>
    </source>
</evidence>